<dbReference type="Pfam" id="PF13522">
    <property type="entry name" value="GATase_6"/>
    <property type="match status" value="1"/>
</dbReference>
<dbReference type="NCBIfam" id="TIGR01135">
    <property type="entry name" value="glmS"/>
    <property type="match status" value="1"/>
</dbReference>
<feature type="domain" description="Glutamine amidotransferase type-2" evidence="11">
    <location>
        <begin position="2"/>
        <end position="218"/>
    </location>
</feature>
<evidence type="ECO:0000256" key="2">
    <source>
        <dbReference type="ARBA" id="ARBA00004496"/>
    </source>
</evidence>
<feature type="active site" description="Nucleophile; for GATase activity" evidence="10">
    <location>
        <position position="2"/>
    </location>
</feature>
<dbReference type="EMBL" id="VBRY01000003">
    <property type="protein sequence ID" value="TLS68219.1"/>
    <property type="molecule type" value="Genomic_DNA"/>
</dbReference>
<comment type="subcellular location">
    <subcellularLocation>
        <location evidence="2 10">Cytoplasm</location>
    </subcellularLocation>
</comment>
<dbReference type="PROSITE" id="PS51278">
    <property type="entry name" value="GATASE_TYPE_2"/>
    <property type="match status" value="1"/>
</dbReference>
<dbReference type="CDD" id="cd05008">
    <property type="entry name" value="SIS_GlmS_GlmD_1"/>
    <property type="match status" value="1"/>
</dbReference>
<dbReference type="GO" id="GO:0005975">
    <property type="term" value="P:carbohydrate metabolic process"/>
    <property type="evidence" value="ECO:0007669"/>
    <property type="project" value="UniProtKB-UniRule"/>
</dbReference>
<dbReference type="GO" id="GO:0097367">
    <property type="term" value="F:carbohydrate derivative binding"/>
    <property type="evidence" value="ECO:0007669"/>
    <property type="project" value="InterPro"/>
</dbReference>
<evidence type="ECO:0000256" key="9">
    <source>
        <dbReference type="ARBA" id="ARBA00022962"/>
    </source>
</evidence>
<dbReference type="FunFam" id="3.60.20.10:FF:000006">
    <property type="entry name" value="Glutamine--fructose-6-phosphate aminotransferase [isomerizing]"/>
    <property type="match status" value="1"/>
</dbReference>
<dbReference type="AlphaFoldDB" id="A0A5R9GTI6"/>
<gene>
    <name evidence="10 13" type="primary">glmS</name>
    <name evidence="13" type="ORF">FEF65_04280</name>
</gene>
<evidence type="ECO:0000256" key="3">
    <source>
        <dbReference type="ARBA" id="ARBA00012916"/>
    </source>
</evidence>
<dbReference type="CDD" id="cd05009">
    <property type="entry name" value="SIS_GlmS_GlmD_2"/>
    <property type="match status" value="1"/>
</dbReference>
<dbReference type="FunFam" id="3.40.50.10490:FF:000002">
    <property type="entry name" value="Glutamine--fructose-6-phosphate aminotransferase [isomerizing]"/>
    <property type="match status" value="1"/>
</dbReference>
<keyword evidence="14" id="KW-1185">Reference proteome</keyword>
<dbReference type="Gene3D" id="3.40.50.10490">
    <property type="entry name" value="Glucose-6-phosphate isomerase like protein, domain 1"/>
    <property type="match status" value="2"/>
</dbReference>
<dbReference type="SUPFAM" id="SSF56235">
    <property type="entry name" value="N-terminal nucleophile aminohydrolases (Ntn hydrolases)"/>
    <property type="match status" value="1"/>
</dbReference>
<organism evidence="13 14">
    <name type="scientific">Mariprofundus erugo</name>
    <dbReference type="NCBI Taxonomy" id="2528639"/>
    <lineage>
        <taxon>Bacteria</taxon>
        <taxon>Pseudomonadati</taxon>
        <taxon>Pseudomonadota</taxon>
        <taxon>Candidatius Mariprofundia</taxon>
        <taxon>Mariprofundales</taxon>
        <taxon>Mariprofundaceae</taxon>
        <taxon>Mariprofundus</taxon>
    </lineage>
</organism>
<dbReference type="GO" id="GO:0006002">
    <property type="term" value="P:fructose 6-phosphate metabolic process"/>
    <property type="evidence" value="ECO:0007669"/>
    <property type="project" value="TreeGrafter"/>
</dbReference>
<dbReference type="GO" id="GO:0005829">
    <property type="term" value="C:cytosol"/>
    <property type="evidence" value="ECO:0007669"/>
    <property type="project" value="TreeGrafter"/>
</dbReference>
<dbReference type="InterPro" id="IPR035466">
    <property type="entry name" value="GlmS/AgaS_SIS"/>
</dbReference>
<comment type="function">
    <text evidence="10">Catalyzes the first step in hexosamine metabolism, converting fructose-6P into glucosamine-6P using glutamine as a nitrogen source.</text>
</comment>
<evidence type="ECO:0000256" key="4">
    <source>
        <dbReference type="ARBA" id="ARBA00016090"/>
    </source>
</evidence>
<dbReference type="PANTHER" id="PTHR10937">
    <property type="entry name" value="GLUCOSAMINE--FRUCTOSE-6-PHOSPHATE AMINOTRANSFERASE, ISOMERIZING"/>
    <property type="match status" value="1"/>
</dbReference>
<dbReference type="GO" id="GO:0004360">
    <property type="term" value="F:glutamine-fructose-6-phosphate transaminase (isomerizing) activity"/>
    <property type="evidence" value="ECO:0007669"/>
    <property type="project" value="UniProtKB-UniRule"/>
</dbReference>
<proteinExistence type="inferred from homology"/>
<dbReference type="InterPro" id="IPR017932">
    <property type="entry name" value="GATase_2_dom"/>
</dbReference>
<evidence type="ECO:0000259" key="12">
    <source>
        <dbReference type="PROSITE" id="PS51464"/>
    </source>
</evidence>
<dbReference type="Pfam" id="PF01380">
    <property type="entry name" value="SIS"/>
    <property type="match status" value="2"/>
</dbReference>
<protein>
    <recommendedName>
        <fullName evidence="4 10">Glutamine--fructose-6-phosphate aminotransferase [isomerizing]</fullName>
        <ecNumber evidence="3 10">2.6.1.16</ecNumber>
    </recommendedName>
    <alternativeName>
        <fullName evidence="10">D-fructose-6-phosphate amidotransferase</fullName>
    </alternativeName>
    <alternativeName>
        <fullName evidence="10">GFAT</fullName>
    </alternativeName>
    <alternativeName>
        <fullName evidence="10">Glucosamine-6-phosphate synthase</fullName>
    </alternativeName>
    <alternativeName>
        <fullName evidence="10">Hexosephosphate aminotransferase</fullName>
    </alternativeName>
    <alternativeName>
        <fullName evidence="10">L-glutamine--D-fructose-6-phosphate amidotransferase</fullName>
    </alternativeName>
</protein>
<evidence type="ECO:0000256" key="7">
    <source>
        <dbReference type="ARBA" id="ARBA00022679"/>
    </source>
</evidence>
<keyword evidence="5 10" id="KW-0963">Cytoplasm</keyword>
<name>A0A5R9GTI6_9PROT</name>
<feature type="domain" description="SIS" evidence="12">
    <location>
        <begin position="281"/>
        <end position="425"/>
    </location>
</feature>
<dbReference type="CDD" id="cd00714">
    <property type="entry name" value="GFAT"/>
    <property type="match status" value="1"/>
</dbReference>
<keyword evidence="6 10" id="KW-0032">Aminotransferase</keyword>
<dbReference type="InterPro" id="IPR005855">
    <property type="entry name" value="GFAT"/>
</dbReference>
<dbReference type="GO" id="GO:0046349">
    <property type="term" value="P:amino sugar biosynthetic process"/>
    <property type="evidence" value="ECO:0007669"/>
    <property type="project" value="UniProtKB-ARBA"/>
</dbReference>
<dbReference type="HAMAP" id="MF_00164">
    <property type="entry name" value="GlmS"/>
    <property type="match status" value="1"/>
</dbReference>
<feature type="domain" description="SIS" evidence="12">
    <location>
        <begin position="458"/>
        <end position="599"/>
    </location>
</feature>
<keyword evidence="8" id="KW-0677">Repeat</keyword>
<dbReference type="FunFam" id="3.40.50.10490:FF:000001">
    <property type="entry name" value="Glutamine--fructose-6-phosphate aminotransferase [isomerizing]"/>
    <property type="match status" value="1"/>
</dbReference>
<dbReference type="GO" id="GO:0006047">
    <property type="term" value="P:UDP-N-acetylglucosamine metabolic process"/>
    <property type="evidence" value="ECO:0007669"/>
    <property type="project" value="TreeGrafter"/>
</dbReference>
<dbReference type="RefSeq" id="WP_138238554.1">
    <property type="nucleotide sequence ID" value="NZ_VBRY01000003.1"/>
</dbReference>
<comment type="subunit">
    <text evidence="10">Homodimer.</text>
</comment>
<evidence type="ECO:0000256" key="10">
    <source>
        <dbReference type="HAMAP-Rule" id="MF_00164"/>
    </source>
</evidence>
<dbReference type="InterPro" id="IPR029055">
    <property type="entry name" value="Ntn_hydrolases_N"/>
</dbReference>
<evidence type="ECO:0000256" key="6">
    <source>
        <dbReference type="ARBA" id="ARBA00022576"/>
    </source>
</evidence>
<reference evidence="13 14" key="1">
    <citation type="journal article" date="2019" name="Appl. Environ. Microbiol.">
        <title>Environmental Evidence and Genomic Insight of Iron-oxidizing Bacteria Preference Towards More Corrosion Resistant Stainless Steel at Higher Salinities.</title>
        <authorList>
            <person name="Garrison C.E."/>
            <person name="Price K.A."/>
            <person name="Field E.K."/>
        </authorList>
    </citation>
    <scope>NUCLEOTIDE SEQUENCE [LARGE SCALE GENOMIC DNA]</scope>
    <source>
        <strain evidence="13 14">P3</strain>
    </source>
</reference>
<accession>A0A5R9GTI6</accession>
<keyword evidence="7 10" id="KW-0808">Transferase</keyword>
<dbReference type="InterPro" id="IPR035490">
    <property type="entry name" value="GlmS/FrlB_SIS"/>
</dbReference>
<evidence type="ECO:0000256" key="1">
    <source>
        <dbReference type="ARBA" id="ARBA00001031"/>
    </source>
</evidence>
<evidence type="ECO:0000313" key="14">
    <source>
        <dbReference type="Proteomes" id="UP000306585"/>
    </source>
</evidence>
<evidence type="ECO:0000256" key="8">
    <source>
        <dbReference type="ARBA" id="ARBA00022737"/>
    </source>
</evidence>
<evidence type="ECO:0000313" key="13">
    <source>
        <dbReference type="EMBL" id="TLS68219.1"/>
    </source>
</evidence>
<evidence type="ECO:0000256" key="5">
    <source>
        <dbReference type="ARBA" id="ARBA00022490"/>
    </source>
</evidence>
<dbReference type="InterPro" id="IPR047084">
    <property type="entry name" value="GFAT_N"/>
</dbReference>
<dbReference type="Proteomes" id="UP000306585">
    <property type="component" value="Unassembled WGS sequence"/>
</dbReference>
<feature type="active site" description="For Fru-6P isomerization activity" evidence="10">
    <location>
        <position position="604"/>
    </location>
</feature>
<keyword evidence="9" id="KW-0315">Glutamine amidotransferase</keyword>
<comment type="caution">
    <text evidence="13">The sequence shown here is derived from an EMBL/GenBank/DDBJ whole genome shotgun (WGS) entry which is preliminary data.</text>
</comment>
<dbReference type="Gene3D" id="3.60.20.10">
    <property type="entry name" value="Glutamine Phosphoribosylpyrophosphate, subunit 1, domain 1"/>
    <property type="match status" value="1"/>
</dbReference>
<dbReference type="GO" id="GO:0006487">
    <property type="term" value="P:protein N-linked glycosylation"/>
    <property type="evidence" value="ECO:0007669"/>
    <property type="project" value="TreeGrafter"/>
</dbReference>
<dbReference type="PANTHER" id="PTHR10937:SF0">
    <property type="entry name" value="GLUTAMINE--FRUCTOSE-6-PHOSPHATE TRANSAMINASE (ISOMERIZING)"/>
    <property type="match status" value="1"/>
</dbReference>
<dbReference type="PROSITE" id="PS51464">
    <property type="entry name" value="SIS"/>
    <property type="match status" value="2"/>
</dbReference>
<dbReference type="InterPro" id="IPR046348">
    <property type="entry name" value="SIS_dom_sf"/>
</dbReference>
<dbReference type="NCBIfam" id="NF001484">
    <property type="entry name" value="PRK00331.1"/>
    <property type="match status" value="1"/>
</dbReference>
<sequence length="609" mass="66175">MCGIIGALSSRARVQGHLLDALQKMEYRGYDSAGICVADQGVLHCAKAAGKLAKLREKLAGSACDGSIGIGHTRWATHGAPNEVNAHPHISAHCAIVHNGIIENHAQLRRQLTSAGLSFASDTDTEVIPAMLSTLLDKCSYTGQAWHQMLQSLDGAYALAGLIDITPDTLWFARKGSPLLLARRGNDYFVASDALAVADLADEVMYLREGEWGCASHDGCQVFDAEGRMVACQWQEMPVAAGSTDKGVYRHYMEKEIHEQPAVLERILNAYIDDAAIHFPDAPWLSTDPLPERIVMVACGTSYHAALTARYWLERYLKVSVEVDVASEYRYRNPVIGERTMLITLSQSGETADTLEAMRLFKSTTPNNRALSICNVASASLPRESDGLIELLAGPEIGVASTKAYLAQLSVLALVALHMARRAGAMPQAELEEHIANLWHTVDGLAEMLTRTAAVSSVVPLFARAHGALFLGRGPCYPLALEGALKLKEISYLHAEGYAAGEMKHGPIALIDSNLPVIVIAPQQYQLDKVLSNLREVQARGARVILLTDLPEQEWPEDVDRIMAVPEGDYFTTPLLVCVPLQLLAYEVALAKGTDVDQPRNLAKSVTVE</sequence>
<feature type="initiator methionine" description="Removed" evidence="10">
    <location>
        <position position="1"/>
    </location>
</feature>
<dbReference type="EC" id="2.6.1.16" evidence="3 10"/>
<dbReference type="InterPro" id="IPR001347">
    <property type="entry name" value="SIS_dom"/>
</dbReference>
<evidence type="ECO:0000259" key="11">
    <source>
        <dbReference type="PROSITE" id="PS51278"/>
    </source>
</evidence>
<dbReference type="SUPFAM" id="SSF53697">
    <property type="entry name" value="SIS domain"/>
    <property type="match status" value="1"/>
</dbReference>
<comment type="catalytic activity">
    <reaction evidence="1 10">
        <text>D-fructose 6-phosphate + L-glutamine = D-glucosamine 6-phosphate + L-glutamate</text>
        <dbReference type="Rhea" id="RHEA:13237"/>
        <dbReference type="ChEBI" id="CHEBI:29985"/>
        <dbReference type="ChEBI" id="CHEBI:58359"/>
        <dbReference type="ChEBI" id="CHEBI:58725"/>
        <dbReference type="ChEBI" id="CHEBI:61527"/>
        <dbReference type="EC" id="2.6.1.16"/>
    </reaction>
</comment>